<dbReference type="RefSeq" id="WP_011750964.1">
    <property type="nucleotide sequence ID" value="NC_008688.1"/>
</dbReference>
<accession>A1BBB1</accession>
<keyword evidence="3" id="KW-1185">Reference proteome</keyword>
<dbReference type="EnsemblBacteria" id="ABL72805">
    <property type="protein sequence ID" value="ABL72805"/>
    <property type="gene ID" value="Pden_4744"/>
</dbReference>
<dbReference type="Proteomes" id="UP000000361">
    <property type="component" value="Chromosome 1"/>
</dbReference>
<dbReference type="AlphaFoldDB" id="A1BBB1"/>
<protein>
    <submittedName>
        <fullName evidence="2">Uncharacterized protein</fullName>
    </submittedName>
</protein>
<evidence type="ECO:0000313" key="2">
    <source>
        <dbReference type="EMBL" id="ABL72805.1"/>
    </source>
</evidence>
<geneLocation type="plasmid" evidence="3">
    <name>pPD1222</name>
</geneLocation>
<keyword evidence="1" id="KW-0732">Signal</keyword>
<dbReference type="eggNOG" id="ENOG5030I9V">
    <property type="taxonomic scope" value="Bacteria"/>
</dbReference>
<evidence type="ECO:0000256" key="1">
    <source>
        <dbReference type="SAM" id="SignalP"/>
    </source>
</evidence>
<dbReference type="OrthoDB" id="9815249at2"/>
<evidence type="ECO:0000313" key="3">
    <source>
        <dbReference type="Proteomes" id="UP000000361"/>
    </source>
</evidence>
<feature type="signal peptide" evidence="1">
    <location>
        <begin position="1"/>
        <end position="21"/>
    </location>
</feature>
<name>A1BBB1_PARDP</name>
<reference evidence="3" key="1">
    <citation type="submission" date="2006-12" db="EMBL/GenBank/DDBJ databases">
        <title>Complete sequence of plasmid 1 of Paracoccus denitrificans PD1222.</title>
        <authorList>
            <person name="Copeland A."/>
            <person name="Lucas S."/>
            <person name="Lapidus A."/>
            <person name="Barry K."/>
            <person name="Detter J.C."/>
            <person name="Glavina del Rio T."/>
            <person name="Hammon N."/>
            <person name="Israni S."/>
            <person name="Dalin E."/>
            <person name="Tice H."/>
            <person name="Pitluck S."/>
            <person name="Munk A.C."/>
            <person name="Brettin T."/>
            <person name="Bruce D."/>
            <person name="Han C."/>
            <person name="Tapia R."/>
            <person name="Gilna P."/>
            <person name="Schmutz J."/>
            <person name="Larimer F."/>
            <person name="Land M."/>
            <person name="Hauser L."/>
            <person name="Kyrpides N."/>
            <person name="Lykidis A."/>
            <person name="Spiro S."/>
            <person name="Richardson D.J."/>
            <person name="Moir J.W.B."/>
            <person name="Ferguson S.J."/>
            <person name="van Spanning R.J.M."/>
            <person name="Richardson P."/>
        </authorList>
    </citation>
    <scope>NUCLEOTIDE SEQUENCE [LARGE SCALE GENOMIC DNA]</scope>
    <source>
        <strain evidence="3">Pd 1222</strain>
        <plasmid evidence="3">pPD1222</plasmid>
    </source>
</reference>
<dbReference type="GeneID" id="93454766"/>
<keyword evidence="2" id="KW-0614">Plasmid</keyword>
<gene>
    <name evidence="2" type="ordered locus">Pden_4744</name>
</gene>
<feature type="chain" id="PRO_5002632452" evidence="1">
    <location>
        <begin position="22"/>
        <end position="413"/>
    </location>
</feature>
<sequence length="413" mass="44210">MRRLGVPLALALALTALPAQAQSEAQPVESSTLSREIAQKGIAPVLERLHALPSPAPEERFAIAGLEFLGAVEGAWRWRMEYGITTFGAPLFGFSTELPQAVAPKPMPPEALAQQTEATLAAMARSRAALDGLAGNEDFGLAISLGDLWFDIDGDGRRAPGEGAAELLDGIVWSGIPALDPETGEPVPPVLPVIRFDNADAAWLAAYTHLVSGGAELLLAFDPTPSLEKVFATRARIDESRRAGNEGALPRMMDDVIDPLAIAIDMLRNQPDAGRTRAARAHWQQTIAENRQFWTLVGQETDNAGEWIPNDRQVSATGIAFPPGTGAAWQGVLADGEALLAGDRTIPFWRAPLGIDLGAWLENPAPLPVDGVFQGWALADHFSDAPPVSPENFQRFSDMLLETGPFLAMVMLN</sequence>
<proteinExistence type="predicted"/>
<organism evidence="2 3">
    <name type="scientific">Paracoccus denitrificans (strain Pd 1222)</name>
    <dbReference type="NCBI Taxonomy" id="318586"/>
    <lineage>
        <taxon>Bacteria</taxon>
        <taxon>Pseudomonadati</taxon>
        <taxon>Pseudomonadota</taxon>
        <taxon>Alphaproteobacteria</taxon>
        <taxon>Rhodobacterales</taxon>
        <taxon>Paracoccaceae</taxon>
        <taxon>Paracoccus</taxon>
    </lineage>
</organism>
<dbReference type="KEGG" id="pde:Pden_4744"/>
<dbReference type="HOGENOM" id="CLU_054377_0_0_5"/>
<dbReference type="EMBL" id="CP000491">
    <property type="protein sequence ID" value="ABL72805.1"/>
    <property type="molecule type" value="Genomic_DNA"/>
</dbReference>